<proteinExistence type="predicted"/>
<sequence length="290" mass="32921">MAEELPPQGTVEIGAAGPDSHRDSYDHSTLDNLITRLMKGRKLPAWYEKTARRLLQELIKPKVTYRFADDEAVHYWTLTRVVTTHLWTLSTEMLAEPDNQELREEPWQETWSEQYLAIERLRAQFQAAAGGNFTFLGKDYQLKRQFPDIANHIYVYRRGTSVVYHGIKISTARAIMDAIEGPARKLAEADIDDFVCAFFAEPTRWPEEQMFNLLAIAGTRSDTQLTGDNGILPLASGSTWEARLNAPGREVPRRIVEYTTSIGLHHALNQELAGSSSPEQFALEVIRNMT</sequence>
<organism evidence="2 3">
    <name type="scientific">Actinomadura meyerae</name>
    <dbReference type="NCBI Taxonomy" id="240840"/>
    <lineage>
        <taxon>Bacteria</taxon>
        <taxon>Bacillati</taxon>
        <taxon>Actinomycetota</taxon>
        <taxon>Actinomycetes</taxon>
        <taxon>Streptosporangiales</taxon>
        <taxon>Thermomonosporaceae</taxon>
        <taxon>Actinomadura</taxon>
    </lineage>
</organism>
<evidence type="ECO:0000313" key="3">
    <source>
        <dbReference type="Proteomes" id="UP000198318"/>
    </source>
</evidence>
<accession>A0A239N7H8</accession>
<evidence type="ECO:0000313" key="2">
    <source>
        <dbReference type="EMBL" id="SNT50886.1"/>
    </source>
</evidence>
<dbReference type="Proteomes" id="UP000198318">
    <property type="component" value="Unassembled WGS sequence"/>
</dbReference>
<dbReference type="EMBL" id="FZOR01000037">
    <property type="protein sequence ID" value="SNT50886.1"/>
    <property type="molecule type" value="Genomic_DNA"/>
</dbReference>
<evidence type="ECO:0000256" key="1">
    <source>
        <dbReference type="SAM" id="MobiDB-lite"/>
    </source>
</evidence>
<protein>
    <submittedName>
        <fullName evidence="2">Uncharacterized protein</fullName>
    </submittedName>
</protein>
<gene>
    <name evidence="2" type="ORF">SAMN05443665_103727</name>
</gene>
<dbReference type="OrthoDB" id="9153660at2"/>
<dbReference type="AlphaFoldDB" id="A0A239N7H8"/>
<keyword evidence="3" id="KW-1185">Reference proteome</keyword>
<name>A0A239N7H8_9ACTN</name>
<dbReference type="RefSeq" id="WP_089329485.1">
    <property type="nucleotide sequence ID" value="NZ_FZOR01000037.1"/>
</dbReference>
<feature type="region of interest" description="Disordered" evidence="1">
    <location>
        <begin position="1"/>
        <end position="25"/>
    </location>
</feature>
<reference evidence="2 3" key="1">
    <citation type="submission" date="2017-06" db="EMBL/GenBank/DDBJ databases">
        <authorList>
            <person name="Kim H.J."/>
            <person name="Triplett B.A."/>
        </authorList>
    </citation>
    <scope>NUCLEOTIDE SEQUENCE [LARGE SCALE GENOMIC DNA]</scope>
    <source>
        <strain evidence="2 3">DSM 44715</strain>
    </source>
</reference>